<dbReference type="CDD" id="cd12148">
    <property type="entry name" value="fungal_TF_MHR"/>
    <property type="match status" value="1"/>
</dbReference>
<keyword evidence="5" id="KW-0539">Nucleus</keyword>
<gene>
    <name evidence="7" type="ORF">Aory04_000311700</name>
</gene>
<dbReference type="GO" id="GO:0046872">
    <property type="term" value="F:metal ion binding"/>
    <property type="evidence" value="ECO:0007669"/>
    <property type="project" value="UniProtKB-KW"/>
</dbReference>
<name>A0AAN4YFJ5_ASPOZ</name>
<evidence type="ECO:0000256" key="5">
    <source>
        <dbReference type="ARBA" id="ARBA00023242"/>
    </source>
</evidence>
<accession>A0AAN4YFJ5</accession>
<evidence type="ECO:0000256" key="6">
    <source>
        <dbReference type="SAM" id="MobiDB-lite"/>
    </source>
</evidence>
<dbReference type="Proteomes" id="UP001165205">
    <property type="component" value="Unassembled WGS sequence"/>
</dbReference>
<dbReference type="EMBL" id="BSYA01000025">
    <property type="protein sequence ID" value="GMG26253.1"/>
    <property type="molecule type" value="Genomic_DNA"/>
</dbReference>
<dbReference type="PANTHER" id="PTHR31001:SF50">
    <property type="entry name" value="ZN(II)2CYS6 TRANSCRIPTION FACTOR (EUROFUNG)"/>
    <property type="match status" value="1"/>
</dbReference>
<proteinExistence type="predicted"/>
<organism evidence="7 8">
    <name type="scientific">Aspergillus oryzae</name>
    <name type="common">Yellow koji mold</name>
    <dbReference type="NCBI Taxonomy" id="5062"/>
    <lineage>
        <taxon>Eukaryota</taxon>
        <taxon>Fungi</taxon>
        <taxon>Dikarya</taxon>
        <taxon>Ascomycota</taxon>
        <taxon>Pezizomycotina</taxon>
        <taxon>Eurotiomycetes</taxon>
        <taxon>Eurotiomycetidae</taxon>
        <taxon>Eurotiales</taxon>
        <taxon>Aspergillaceae</taxon>
        <taxon>Aspergillus</taxon>
        <taxon>Aspergillus subgen. Circumdati</taxon>
    </lineage>
</organism>
<comment type="subcellular location">
    <subcellularLocation>
        <location evidence="1">Nucleus</location>
    </subcellularLocation>
</comment>
<protein>
    <submittedName>
        <fullName evidence="7">Unnamed protein product</fullName>
    </submittedName>
</protein>
<evidence type="ECO:0000256" key="2">
    <source>
        <dbReference type="ARBA" id="ARBA00022723"/>
    </source>
</evidence>
<dbReference type="InterPro" id="IPR050613">
    <property type="entry name" value="Sec_Metabolite_Reg"/>
</dbReference>
<reference evidence="7" key="1">
    <citation type="submission" date="2023-04" db="EMBL/GenBank/DDBJ databases">
        <title>Aspergillus oryzae NBRC 4228.</title>
        <authorList>
            <person name="Ichikawa N."/>
            <person name="Sato H."/>
            <person name="Tonouchi N."/>
        </authorList>
    </citation>
    <scope>NUCLEOTIDE SEQUENCE</scope>
    <source>
        <strain evidence="7">NBRC 4228</strain>
    </source>
</reference>
<feature type="compositionally biased region" description="Basic and acidic residues" evidence="6">
    <location>
        <begin position="13"/>
        <end position="28"/>
    </location>
</feature>
<sequence>MARLRQLEDAERVRLMRPADKDDPDHGSNIEGRGSPEIYLEKPDQSGRLIRRRLWWHMCILDMLASEDYGTDTQIKPDTFDTRLPSNIDGYDLVPEMSELPSERLWYTDITLCIISCEVTTSVSQLGPSFGRNSKISVSDREAHIKALACHIQDRYLDHFDLGVPIQWMVATIGH</sequence>
<comment type="caution">
    <text evidence="7">The sequence shown here is derived from an EMBL/GenBank/DDBJ whole genome shotgun (WGS) entry which is preliminary data.</text>
</comment>
<keyword evidence="2" id="KW-0479">Metal-binding</keyword>
<feature type="region of interest" description="Disordered" evidence="6">
    <location>
        <begin position="13"/>
        <end position="38"/>
    </location>
</feature>
<evidence type="ECO:0000313" key="7">
    <source>
        <dbReference type="EMBL" id="GMG26253.1"/>
    </source>
</evidence>
<keyword evidence="4" id="KW-0804">Transcription</keyword>
<dbReference type="GO" id="GO:0005634">
    <property type="term" value="C:nucleus"/>
    <property type="evidence" value="ECO:0007669"/>
    <property type="project" value="UniProtKB-SubCell"/>
</dbReference>
<evidence type="ECO:0000256" key="3">
    <source>
        <dbReference type="ARBA" id="ARBA00023015"/>
    </source>
</evidence>
<keyword evidence="3" id="KW-0805">Transcription regulation</keyword>
<evidence type="ECO:0000256" key="4">
    <source>
        <dbReference type="ARBA" id="ARBA00023163"/>
    </source>
</evidence>
<evidence type="ECO:0000313" key="8">
    <source>
        <dbReference type="Proteomes" id="UP001165205"/>
    </source>
</evidence>
<evidence type="ECO:0000256" key="1">
    <source>
        <dbReference type="ARBA" id="ARBA00004123"/>
    </source>
</evidence>
<dbReference type="AlphaFoldDB" id="A0AAN4YFJ5"/>
<dbReference type="PANTHER" id="PTHR31001">
    <property type="entry name" value="UNCHARACTERIZED TRANSCRIPTIONAL REGULATORY PROTEIN"/>
    <property type="match status" value="1"/>
</dbReference>